<name>A0A3B0ACM7_9ACTN</name>
<evidence type="ECO:0000259" key="3">
    <source>
        <dbReference type="PROSITE" id="PS50043"/>
    </source>
</evidence>
<sequence>MSRWSFVGRTDELNRLLSAVTGTEGRGLFFSGSAGIGKSRLLREGVAALPTDRYAIWSIAASATTATLPFGGLVQVLPAEQPQGLSPAGTLRWALDVLQQQAAGRRIVLAVDDAHLLDPPSAALVHLVARADNATVIGTLRDGEQIPLPIRALWTDDLVDKAELSPMAPAETAGLLAAILDGPVDAGSADRLGRLSAGNPLLLRELVHAASGSEELTRTYGIWKWTGRLELAPNLTDLIDTRIGQLTPGVRAVVELVAFGEPLGLHLLNQAVDPDDVEVAEERGLISVIRHDRRTNVRLAHPLYGEIMRRRCPVSRTRRLQAHLAELLERVGKRRRDDVLRVAVWRLDSGTAQDAALLVDAAGQAFSRYDVPLATRLARAALDAGGGFDAAELLATILMFADRPEEAIEVLDAVSPDTTDDQRFSRWLTVRGMVTYWGLSRESTVEEIAARAGSLTDSADQARIRAFEAIMRLHRLDTATALRLSQGVLDRPAASVAARELARSTIAYLQAAQGQLRRSATAIAQVHSEAARWRADMPYLQLALELARGTRLTLAGDLAGIDAIAADEFADLAGAGDFRLGTGYLAILQAYAARLRGQSDVALRTSLGACAVLATSRVYAGLAQAERAQAAALRGDAAQAAEAMAEADRTQAPGMAVLYPWLEQARGAALAAAGDLPGAVKQLTELVDRLRADGFAGHEVHVLHDLVRLDQAALQVGPTCSDGSRRTIAQRLTELSERVDGDLPPLLARHARAAMAGDAADLLAVAAEFAARDLNVFAAEATAAALHRLRHERPAAAGEARERLAALLNRCDMIRTPALRAGMPALTEREWEVARLAAQGTTSKAIAEKLYLSTRTVENHLQRVYAKLGVAGRAELRAALRAIPGHEGGNVG</sequence>
<dbReference type="PRINTS" id="PR00038">
    <property type="entry name" value="HTHLUXR"/>
</dbReference>
<dbReference type="PROSITE" id="PS00622">
    <property type="entry name" value="HTH_LUXR_1"/>
    <property type="match status" value="1"/>
</dbReference>
<evidence type="ECO:0000313" key="4">
    <source>
        <dbReference type="EMBL" id="RKN58131.1"/>
    </source>
</evidence>
<dbReference type="PANTHER" id="PTHR16305:SF35">
    <property type="entry name" value="TRANSCRIPTIONAL ACTIVATOR DOMAIN"/>
    <property type="match status" value="1"/>
</dbReference>
<evidence type="ECO:0000313" key="5">
    <source>
        <dbReference type="Proteomes" id="UP000279968"/>
    </source>
</evidence>
<dbReference type="AlphaFoldDB" id="A0A3B0ACM7"/>
<dbReference type="RefSeq" id="WP_120778304.1">
    <property type="nucleotide sequence ID" value="NZ_JBHLUP010000009.1"/>
</dbReference>
<dbReference type="SUPFAM" id="SSF52540">
    <property type="entry name" value="P-loop containing nucleoside triphosphate hydrolases"/>
    <property type="match status" value="1"/>
</dbReference>
<dbReference type="GO" id="GO:0005524">
    <property type="term" value="F:ATP binding"/>
    <property type="evidence" value="ECO:0007669"/>
    <property type="project" value="UniProtKB-KW"/>
</dbReference>
<dbReference type="GO" id="GO:0005737">
    <property type="term" value="C:cytoplasm"/>
    <property type="evidence" value="ECO:0007669"/>
    <property type="project" value="TreeGrafter"/>
</dbReference>
<dbReference type="CDD" id="cd06170">
    <property type="entry name" value="LuxR_C_like"/>
    <property type="match status" value="1"/>
</dbReference>
<dbReference type="InterPro" id="IPR041664">
    <property type="entry name" value="AAA_16"/>
</dbReference>
<organism evidence="4 5">
    <name type="scientific">Micromonospora costi</name>
    <dbReference type="NCBI Taxonomy" id="1530042"/>
    <lineage>
        <taxon>Bacteria</taxon>
        <taxon>Bacillati</taxon>
        <taxon>Actinomycetota</taxon>
        <taxon>Actinomycetes</taxon>
        <taxon>Micromonosporales</taxon>
        <taxon>Micromonosporaceae</taxon>
        <taxon>Micromonospora</taxon>
    </lineage>
</organism>
<evidence type="ECO:0000256" key="2">
    <source>
        <dbReference type="ARBA" id="ARBA00022840"/>
    </source>
</evidence>
<dbReference type="Proteomes" id="UP000279968">
    <property type="component" value="Unassembled WGS sequence"/>
</dbReference>
<keyword evidence="1" id="KW-0547">Nucleotide-binding</keyword>
<dbReference type="InterPro" id="IPR036388">
    <property type="entry name" value="WH-like_DNA-bd_sf"/>
</dbReference>
<proteinExistence type="predicted"/>
<keyword evidence="2" id="KW-0067">ATP-binding</keyword>
<dbReference type="SMART" id="SM00421">
    <property type="entry name" value="HTH_LUXR"/>
    <property type="match status" value="1"/>
</dbReference>
<keyword evidence="5" id="KW-1185">Reference proteome</keyword>
<dbReference type="PANTHER" id="PTHR16305">
    <property type="entry name" value="TESTICULAR SOLUBLE ADENYLYL CYCLASE"/>
    <property type="match status" value="1"/>
</dbReference>
<comment type="caution">
    <text evidence="4">The sequence shown here is derived from an EMBL/GenBank/DDBJ whole genome shotgun (WGS) entry which is preliminary data.</text>
</comment>
<dbReference type="GO" id="GO:0003677">
    <property type="term" value="F:DNA binding"/>
    <property type="evidence" value="ECO:0007669"/>
    <property type="project" value="InterPro"/>
</dbReference>
<feature type="domain" description="HTH luxR-type" evidence="3">
    <location>
        <begin position="819"/>
        <end position="884"/>
    </location>
</feature>
<dbReference type="Pfam" id="PF13191">
    <property type="entry name" value="AAA_16"/>
    <property type="match status" value="1"/>
</dbReference>
<protein>
    <submittedName>
        <fullName evidence="4">LuxR family transcriptional regulator</fullName>
    </submittedName>
</protein>
<evidence type="ECO:0000256" key="1">
    <source>
        <dbReference type="ARBA" id="ARBA00022741"/>
    </source>
</evidence>
<dbReference type="InterPro" id="IPR016032">
    <property type="entry name" value="Sig_transdc_resp-reg_C-effctor"/>
</dbReference>
<dbReference type="Gene3D" id="1.10.10.10">
    <property type="entry name" value="Winged helix-like DNA-binding domain superfamily/Winged helix DNA-binding domain"/>
    <property type="match status" value="1"/>
</dbReference>
<dbReference type="InterPro" id="IPR000792">
    <property type="entry name" value="Tscrpt_reg_LuxR_C"/>
</dbReference>
<dbReference type="GO" id="GO:0006355">
    <property type="term" value="P:regulation of DNA-templated transcription"/>
    <property type="evidence" value="ECO:0007669"/>
    <property type="project" value="InterPro"/>
</dbReference>
<dbReference type="EMBL" id="RBAN01000001">
    <property type="protein sequence ID" value="RKN58131.1"/>
    <property type="molecule type" value="Genomic_DNA"/>
</dbReference>
<dbReference type="PROSITE" id="PS50043">
    <property type="entry name" value="HTH_LUXR_2"/>
    <property type="match status" value="1"/>
</dbReference>
<dbReference type="GO" id="GO:0004016">
    <property type="term" value="F:adenylate cyclase activity"/>
    <property type="evidence" value="ECO:0007669"/>
    <property type="project" value="TreeGrafter"/>
</dbReference>
<dbReference type="SUPFAM" id="SSF46894">
    <property type="entry name" value="C-terminal effector domain of the bipartite response regulators"/>
    <property type="match status" value="1"/>
</dbReference>
<dbReference type="InterPro" id="IPR027417">
    <property type="entry name" value="P-loop_NTPase"/>
</dbReference>
<dbReference type="OrthoDB" id="3197423at2"/>
<gene>
    <name evidence="4" type="ORF">D7193_05925</name>
</gene>
<accession>A0A3B0ACM7</accession>
<reference evidence="4 5" key="1">
    <citation type="journal article" date="2015" name="Int. J. Syst. Evol. Microbiol.">
        <title>Micromonospora costi sp. nov., isolated from a leaf of Costus speciosus.</title>
        <authorList>
            <person name="Thawai C."/>
        </authorList>
    </citation>
    <scope>NUCLEOTIDE SEQUENCE [LARGE SCALE GENOMIC DNA]</scope>
    <source>
        <strain evidence="4 5">CS1-12</strain>
    </source>
</reference>
<dbReference type="Pfam" id="PF00196">
    <property type="entry name" value="GerE"/>
    <property type="match status" value="1"/>
</dbReference>